<dbReference type="OrthoDB" id="5398391at2759"/>
<dbReference type="PANTHER" id="PTHR37987">
    <property type="entry name" value="CHROMOSOME 9, WHOLE GENOME SHOTGUN SEQUENCE"/>
    <property type="match status" value="1"/>
</dbReference>
<name>A0A4P9Z613_9FUNG</name>
<reference evidence="4" key="1">
    <citation type="journal article" date="2018" name="Nat. Microbiol.">
        <title>Leveraging single-cell genomics to expand the fungal tree of life.</title>
        <authorList>
            <person name="Ahrendt S.R."/>
            <person name="Quandt C.A."/>
            <person name="Ciobanu D."/>
            <person name="Clum A."/>
            <person name="Salamov A."/>
            <person name="Andreopoulos B."/>
            <person name="Cheng J.F."/>
            <person name="Woyke T."/>
            <person name="Pelin A."/>
            <person name="Henrissat B."/>
            <person name="Reynolds N.K."/>
            <person name="Benny G.L."/>
            <person name="Smith M.E."/>
            <person name="James T.Y."/>
            <person name="Grigoriev I.V."/>
        </authorList>
    </citation>
    <scope>NUCLEOTIDE SEQUENCE [LARGE SCALE GENOMIC DNA]</scope>
    <source>
        <strain evidence="4">Benny S71-1</strain>
    </source>
</reference>
<evidence type="ECO:0000313" key="3">
    <source>
        <dbReference type="EMBL" id="RKP28093.1"/>
    </source>
</evidence>
<dbReference type="Pfam" id="PF09349">
    <property type="entry name" value="OHCU_decarbox"/>
    <property type="match status" value="1"/>
</dbReference>
<dbReference type="InterPro" id="IPR018020">
    <property type="entry name" value="OHCU_decarboxylase"/>
</dbReference>
<dbReference type="AlphaFoldDB" id="A0A4P9Z613"/>
<sequence length="185" mass="20082">LPALPLISELNTLPDAQFLAAVNLLFETAPPLAQRLLARRPYTSYEELISVAEAIVLDDSRADSGHATALTDEEVLQVVNAHPRIGAPATALSTLSQREQGGGGGRTGDADPVALAKTLEQLAELNAAYEAKYGFRFIVFVNGRSRAEIVPVLEERLAHGRRDEEIRTALEAMIAIARDRLNKMQ</sequence>
<dbReference type="Proteomes" id="UP000278143">
    <property type="component" value="Unassembled WGS sequence"/>
</dbReference>
<organism evidence="3 4">
    <name type="scientific">Syncephalis pseudoplumigaleata</name>
    <dbReference type="NCBI Taxonomy" id="1712513"/>
    <lineage>
        <taxon>Eukaryota</taxon>
        <taxon>Fungi</taxon>
        <taxon>Fungi incertae sedis</taxon>
        <taxon>Zoopagomycota</taxon>
        <taxon>Zoopagomycotina</taxon>
        <taxon>Zoopagomycetes</taxon>
        <taxon>Zoopagales</taxon>
        <taxon>Piptocephalidaceae</taxon>
        <taxon>Syncephalis</taxon>
    </lineage>
</organism>
<dbReference type="Gene3D" id="1.10.3330.10">
    <property type="entry name" value="Oxo-4-hydroxy-4-carboxy-5-ureidoimidazoline decarboxylase"/>
    <property type="match status" value="1"/>
</dbReference>
<dbReference type="EMBL" id="KZ989119">
    <property type="protein sequence ID" value="RKP28093.1"/>
    <property type="molecule type" value="Genomic_DNA"/>
</dbReference>
<evidence type="ECO:0000259" key="2">
    <source>
        <dbReference type="Pfam" id="PF09349"/>
    </source>
</evidence>
<proteinExistence type="predicted"/>
<evidence type="ECO:0000313" key="4">
    <source>
        <dbReference type="Proteomes" id="UP000278143"/>
    </source>
</evidence>
<gene>
    <name evidence="3" type="ORF">SYNPS1DRAFT_10545</name>
</gene>
<feature type="non-terminal residue" evidence="3">
    <location>
        <position position="1"/>
    </location>
</feature>
<accession>A0A4P9Z613</accession>
<evidence type="ECO:0000256" key="1">
    <source>
        <dbReference type="ARBA" id="ARBA00022631"/>
    </source>
</evidence>
<dbReference type="InterPro" id="IPR036778">
    <property type="entry name" value="OHCU_decarboxylase_sf"/>
</dbReference>
<keyword evidence="4" id="KW-1185">Reference proteome</keyword>
<dbReference type="SUPFAM" id="SSF158694">
    <property type="entry name" value="UraD-Like"/>
    <property type="match status" value="1"/>
</dbReference>
<dbReference type="GO" id="GO:0006144">
    <property type="term" value="P:purine nucleobase metabolic process"/>
    <property type="evidence" value="ECO:0007669"/>
    <property type="project" value="UniProtKB-KW"/>
</dbReference>
<protein>
    <submittedName>
        <fullName evidence="3">Oxo-4-hydroxy-4-carboxy-5-ureidoimidazoline decarboxylase</fullName>
    </submittedName>
</protein>
<keyword evidence="1" id="KW-0659">Purine metabolism</keyword>
<dbReference type="PANTHER" id="PTHR37987:SF1">
    <property type="entry name" value="OXO-4-HYDROXY-4-CARBOXY-5-UREIDOIMIDAZOLINE DECARBOXYLASE DOMAIN-CONTAINING PROTEIN"/>
    <property type="match status" value="1"/>
</dbReference>
<feature type="non-terminal residue" evidence="3">
    <location>
        <position position="185"/>
    </location>
</feature>
<feature type="domain" description="Oxo-4-hydroxy-4-carboxy-5-ureidoimidazoline decarboxylase" evidence="2">
    <location>
        <begin position="11"/>
        <end position="182"/>
    </location>
</feature>